<dbReference type="GO" id="GO:0008270">
    <property type="term" value="F:zinc ion binding"/>
    <property type="evidence" value="ECO:0007669"/>
    <property type="project" value="InterPro"/>
</dbReference>
<keyword evidence="2" id="KW-0479">Metal-binding</keyword>
<dbReference type="Pfam" id="PF00413">
    <property type="entry name" value="Peptidase_M10"/>
    <property type="match status" value="1"/>
</dbReference>
<evidence type="ECO:0000256" key="2">
    <source>
        <dbReference type="ARBA" id="ARBA00022723"/>
    </source>
</evidence>
<dbReference type="InterPro" id="IPR001818">
    <property type="entry name" value="Pept_M10_metallopeptidase"/>
</dbReference>
<reference evidence="6 7" key="1">
    <citation type="journal article" date="2016" name="Sci. Rep.">
        <title>Complete genome sequence and transcriptomic analysis of a novel marine strain Bacillus weihaiensis reveals the mechanism of brown algae degradation.</title>
        <authorList>
            <person name="Zhu Y."/>
            <person name="Chen P."/>
            <person name="Bao Y."/>
            <person name="Men Y."/>
            <person name="Zeng Y."/>
            <person name="Yang J."/>
            <person name="Sun J."/>
            <person name="Sun Y."/>
        </authorList>
    </citation>
    <scope>NUCLEOTIDE SEQUENCE [LARGE SCALE GENOMIC DNA]</scope>
    <source>
        <strain evidence="6 7">Alg07</strain>
    </source>
</reference>
<evidence type="ECO:0000313" key="6">
    <source>
        <dbReference type="EMBL" id="APH04503.1"/>
    </source>
</evidence>
<keyword evidence="7" id="KW-1185">Reference proteome</keyword>
<dbReference type="KEGG" id="bwh:A9C19_06930"/>
<proteinExistence type="predicted"/>
<evidence type="ECO:0000256" key="1">
    <source>
        <dbReference type="ARBA" id="ARBA00022670"/>
    </source>
</evidence>
<evidence type="ECO:0000313" key="7">
    <source>
        <dbReference type="Proteomes" id="UP000181936"/>
    </source>
</evidence>
<dbReference type="Gene3D" id="3.40.390.10">
    <property type="entry name" value="Collagenase (Catalytic Domain)"/>
    <property type="match status" value="1"/>
</dbReference>
<gene>
    <name evidence="6" type="ORF">A9C19_06930</name>
</gene>
<feature type="domain" description="Peptidase metallopeptidase" evidence="5">
    <location>
        <begin position="32"/>
        <end position="191"/>
    </location>
</feature>
<dbReference type="Proteomes" id="UP000181936">
    <property type="component" value="Chromosome"/>
</dbReference>
<dbReference type="AlphaFoldDB" id="A0A1L3MQ91"/>
<organism evidence="6 7">
    <name type="scientific">Bacillus weihaiensis</name>
    <dbReference type="NCBI Taxonomy" id="1547283"/>
    <lineage>
        <taxon>Bacteria</taxon>
        <taxon>Bacillati</taxon>
        <taxon>Bacillota</taxon>
        <taxon>Bacilli</taxon>
        <taxon>Bacillales</taxon>
        <taxon>Bacillaceae</taxon>
        <taxon>Bacillus</taxon>
    </lineage>
</organism>
<evidence type="ECO:0000256" key="3">
    <source>
        <dbReference type="ARBA" id="ARBA00022801"/>
    </source>
</evidence>
<dbReference type="OrthoDB" id="2148705at2"/>
<dbReference type="InterPro" id="IPR024079">
    <property type="entry name" value="MetalloPept_cat_dom_sf"/>
</dbReference>
<accession>A0A1L3MQ91</accession>
<name>A0A1L3MQ91_9BACI</name>
<protein>
    <recommendedName>
        <fullName evidence="5">Peptidase metallopeptidase domain-containing protein</fullName>
    </recommendedName>
</protein>
<dbReference type="InterPro" id="IPR006026">
    <property type="entry name" value="Peptidase_Metallo"/>
</dbReference>
<sequence length="196" mass="21570">MVGKRKRFIVLLCALLFSISFFISYSVQARSLGYKWSPVVTSVKFDCLFNTTWTNATKAGMTAWNSVSSDKPMSCTSNGSSSNNDISATLKSDNYIAKMFPSTSYSTVYGNVFNSADIVFNTKHSFAVGQVSGKYDIQSVATHELGHALGIAHCHDDPNSHVSGDTSYTMYNYSYTNSIAPRTLTTYDKNAKLSLY</sequence>
<dbReference type="GO" id="GO:0004222">
    <property type="term" value="F:metalloendopeptidase activity"/>
    <property type="evidence" value="ECO:0007669"/>
    <property type="project" value="InterPro"/>
</dbReference>
<evidence type="ECO:0000256" key="4">
    <source>
        <dbReference type="ARBA" id="ARBA00022833"/>
    </source>
</evidence>
<dbReference type="GO" id="GO:0006508">
    <property type="term" value="P:proteolysis"/>
    <property type="evidence" value="ECO:0007669"/>
    <property type="project" value="UniProtKB-KW"/>
</dbReference>
<keyword evidence="1" id="KW-0645">Protease</keyword>
<dbReference type="GO" id="GO:0031012">
    <property type="term" value="C:extracellular matrix"/>
    <property type="evidence" value="ECO:0007669"/>
    <property type="project" value="InterPro"/>
</dbReference>
<dbReference type="STRING" id="1547283.A9C19_06930"/>
<keyword evidence="3" id="KW-0378">Hydrolase</keyword>
<dbReference type="EMBL" id="CP016020">
    <property type="protein sequence ID" value="APH04503.1"/>
    <property type="molecule type" value="Genomic_DNA"/>
</dbReference>
<dbReference type="SUPFAM" id="SSF55486">
    <property type="entry name" value="Metalloproteases ('zincins'), catalytic domain"/>
    <property type="match status" value="1"/>
</dbReference>
<evidence type="ECO:0000259" key="5">
    <source>
        <dbReference type="SMART" id="SM00235"/>
    </source>
</evidence>
<dbReference type="SMART" id="SM00235">
    <property type="entry name" value="ZnMc"/>
    <property type="match status" value="1"/>
</dbReference>
<keyword evidence="4" id="KW-0862">Zinc</keyword>
<dbReference type="RefSeq" id="WP_072579291.1">
    <property type="nucleotide sequence ID" value="NZ_CP016020.1"/>
</dbReference>